<proteinExistence type="predicted"/>
<evidence type="ECO:0000313" key="2">
    <source>
        <dbReference type="WBParaSite" id="ACRNAN_scaffold19850.g15696.t1"/>
    </source>
</evidence>
<reference evidence="2" key="1">
    <citation type="submission" date="2022-11" db="UniProtKB">
        <authorList>
            <consortium name="WormBaseParasite"/>
        </authorList>
    </citation>
    <scope>IDENTIFICATION</scope>
</reference>
<evidence type="ECO:0000313" key="1">
    <source>
        <dbReference type="Proteomes" id="UP000887540"/>
    </source>
</evidence>
<dbReference type="AlphaFoldDB" id="A0A914D8L5"/>
<dbReference type="Proteomes" id="UP000887540">
    <property type="component" value="Unplaced"/>
</dbReference>
<dbReference type="WBParaSite" id="ACRNAN_scaffold19850.g15696.t1">
    <property type="protein sequence ID" value="ACRNAN_scaffold19850.g15696.t1"/>
    <property type="gene ID" value="ACRNAN_scaffold19850.g15696"/>
</dbReference>
<accession>A0A914D8L5</accession>
<protein>
    <submittedName>
        <fullName evidence="2">Uncharacterized protein</fullName>
    </submittedName>
</protein>
<sequence length="106" mass="11914">MTTDIMIKKTIDGYYCSAIAKCEKGHLRYADDGGGKYGAYCGSPCECQEWAKGYSFYRGPSIAKFTIKNPKVKEILDELKPDVCSYISNDAILKRGRENNLNITLR</sequence>
<organism evidence="1 2">
    <name type="scientific">Acrobeloides nanus</name>
    <dbReference type="NCBI Taxonomy" id="290746"/>
    <lineage>
        <taxon>Eukaryota</taxon>
        <taxon>Metazoa</taxon>
        <taxon>Ecdysozoa</taxon>
        <taxon>Nematoda</taxon>
        <taxon>Chromadorea</taxon>
        <taxon>Rhabditida</taxon>
        <taxon>Tylenchina</taxon>
        <taxon>Cephalobomorpha</taxon>
        <taxon>Cephaloboidea</taxon>
        <taxon>Cephalobidae</taxon>
        <taxon>Acrobeloides</taxon>
    </lineage>
</organism>
<keyword evidence="1" id="KW-1185">Reference proteome</keyword>
<name>A0A914D8L5_9BILA</name>